<name>A0A1X7TY94_AMPQE</name>
<proteinExistence type="predicted"/>
<dbReference type="EnsemblMetazoa" id="Aqu2.1.20264_001">
    <property type="protein sequence ID" value="Aqu2.1.20264_001"/>
    <property type="gene ID" value="Aqu2.1.20264"/>
</dbReference>
<reference evidence="1" key="1">
    <citation type="submission" date="2017-05" db="UniProtKB">
        <authorList>
            <consortium name="EnsemblMetazoa"/>
        </authorList>
    </citation>
    <scope>IDENTIFICATION</scope>
</reference>
<dbReference type="AlphaFoldDB" id="A0A1X7TY94"/>
<organism evidence="1">
    <name type="scientific">Amphimedon queenslandica</name>
    <name type="common">Sponge</name>
    <dbReference type="NCBI Taxonomy" id="400682"/>
    <lineage>
        <taxon>Eukaryota</taxon>
        <taxon>Metazoa</taxon>
        <taxon>Porifera</taxon>
        <taxon>Demospongiae</taxon>
        <taxon>Heteroscleromorpha</taxon>
        <taxon>Haplosclerida</taxon>
        <taxon>Niphatidae</taxon>
        <taxon>Amphimedon</taxon>
    </lineage>
</organism>
<accession>A0A1X7TY94</accession>
<dbReference type="InParanoid" id="A0A1X7TY94"/>
<evidence type="ECO:0000313" key="1">
    <source>
        <dbReference type="EnsemblMetazoa" id="Aqu2.1.20264_001"/>
    </source>
</evidence>
<protein>
    <submittedName>
        <fullName evidence="1">Uncharacterized protein</fullName>
    </submittedName>
</protein>
<sequence length="128" mass="14320">MPPSLSSVCSTRVFTLSHVPKGARDAWAGVFAQELKATCSSPMDVSQWSPLLMLPKCILLSPTVAGPRDWKVTLELVRDHLRLWSQGSLSDLWDEVLREADRVSNSFPSNHSDSKIRHCKRAVEDGQY</sequence>